<accession>A0AAW0EJZ9</accession>
<dbReference type="InterPro" id="IPR002403">
    <property type="entry name" value="Cyt_P450_E_grp-IV"/>
</dbReference>
<evidence type="ECO:0000256" key="4">
    <source>
        <dbReference type="ARBA" id="ARBA00010617"/>
    </source>
</evidence>
<dbReference type="InterPro" id="IPR050121">
    <property type="entry name" value="Cytochrome_P450_monoxygenase"/>
</dbReference>
<evidence type="ECO:0000313" key="16">
    <source>
        <dbReference type="Proteomes" id="UP001362999"/>
    </source>
</evidence>
<evidence type="ECO:0000256" key="9">
    <source>
        <dbReference type="ARBA" id="ARBA00023002"/>
    </source>
</evidence>
<dbReference type="PANTHER" id="PTHR24305">
    <property type="entry name" value="CYTOCHROME P450"/>
    <property type="match status" value="1"/>
</dbReference>
<feature type="binding site" description="axial binding residue" evidence="13">
    <location>
        <position position="484"/>
    </location>
    <ligand>
        <name>heme</name>
        <dbReference type="ChEBI" id="CHEBI:30413"/>
    </ligand>
    <ligandPart>
        <name>Fe</name>
        <dbReference type="ChEBI" id="CHEBI:18248"/>
    </ligandPart>
</feature>
<reference evidence="15 16" key="1">
    <citation type="journal article" date="2024" name="J Genomics">
        <title>Draft genome sequencing and assembly of Favolaschia claudopus CIRM-BRFM 2984 isolated from oak limbs.</title>
        <authorList>
            <person name="Navarro D."/>
            <person name="Drula E."/>
            <person name="Chaduli D."/>
            <person name="Cazenave R."/>
            <person name="Ahrendt S."/>
            <person name="Wang J."/>
            <person name="Lipzen A."/>
            <person name="Daum C."/>
            <person name="Barry K."/>
            <person name="Grigoriev I.V."/>
            <person name="Favel A."/>
            <person name="Rosso M.N."/>
            <person name="Martin F."/>
        </authorList>
    </citation>
    <scope>NUCLEOTIDE SEQUENCE [LARGE SCALE GENOMIC DNA]</scope>
    <source>
        <strain evidence="15 16">CIRM-BRFM 2984</strain>
    </source>
</reference>
<gene>
    <name evidence="15" type="ORF">R3P38DRAFT_64773</name>
</gene>
<dbReference type="InterPro" id="IPR036396">
    <property type="entry name" value="Cyt_P450_sf"/>
</dbReference>
<keyword evidence="11" id="KW-0503">Monooxygenase</keyword>
<protein>
    <submittedName>
        <fullName evidence="15">Cytochrome P450</fullName>
    </submittedName>
</protein>
<evidence type="ECO:0000256" key="7">
    <source>
        <dbReference type="ARBA" id="ARBA00022723"/>
    </source>
</evidence>
<dbReference type="PRINTS" id="PR00385">
    <property type="entry name" value="P450"/>
</dbReference>
<sequence length="544" mass="60222">MTWQYLHNPHSMPPQCSRPILELDMDGIQLALIVASILALYLSYLALLRRSSKIQELRGPASPSWIFGNMLQLTLSATYGEYEFEWLKKYGSVYRIKGLFGEDRLVVSDPAALQCMLNREHFALGPSLGNAGRLQYGAGSVWLVQERDHKHIRTPLNTGFTAAAVRSYIPIFERVAQILTEQFDDIASHSVGDISPLFGQATLAAVTEAILGLSLNDLGDEYISTNLELMKMAANQSATQLLVDALLRWIPVTLRDLVIHIPVQPFKFLQRARYLSDSIGMKVIQNSKNAKNRGLDGSCGLYGDLVGKTGPTFSERDILAQTSLLLLAGQDTTANTLTFGFIELARNVDFQEQLRAEILGASVVGSGDANAYDSMPLLNAFIKEVLRMYPPMAVSERLATEDVVLPVSEPVITAQGTQISEIPVSKGQVVYMGTAQYQRSESRWGADAHKFNPSRWLKDGGPLNGEGVSSYANLLTFFGGSRICLGWRFALLEMQIFICELVTKFHLSVPEEDHLNARCRYALTLQPMLPDGKKAAFVKIERVV</sequence>
<dbReference type="PRINTS" id="PR00465">
    <property type="entry name" value="EP450IV"/>
</dbReference>
<comment type="caution">
    <text evidence="15">The sequence shown here is derived from an EMBL/GenBank/DDBJ whole genome shotgun (WGS) entry which is preliminary data.</text>
</comment>
<dbReference type="GO" id="GO:0005506">
    <property type="term" value="F:iron ion binding"/>
    <property type="evidence" value="ECO:0007669"/>
    <property type="project" value="InterPro"/>
</dbReference>
<dbReference type="EMBL" id="JAWWNJ010000001">
    <property type="protein sequence ID" value="KAK7065026.1"/>
    <property type="molecule type" value="Genomic_DNA"/>
</dbReference>
<organism evidence="15 16">
    <name type="scientific">Favolaschia claudopus</name>
    <dbReference type="NCBI Taxonomy" id="2862362"/>
    <lineage>
        <taxon>Eukaryota</taxon>
        <taxon>Fungi</taxon>
        <taxon>Dikarya</taxon>
        <taxon>Basidiomycota</taxon>
        <taxon>Agaricomycotina</taxon>
        <taxon>Agaricomycetes</taxon>
        <taxon>Agaricomycetidae</taxon>
        <taxon>Agaricales</taxon>
        <taxon>Marasmiineae</taxon>
        <taxon>Mycenaceae</taxon>
        <taxon>Favolaschia</taxon>
    </lineage>
</organism>
<evidence type="ECO:0000256" key="6">
    <source>
        <dbReference type="ARBA" id="ARBA00022692"/>
    </source>
</evidence>
<evidence type="ECO:0000256" key="13">
    <source>
        <dbReference type="PIRSR" id="PIRSR602403-1"/>
    </source>
</evidence>
<dbReference type="Proteomes" id="UP001362999">
    <property type="component" value="Unassembled WGS sequence"/>
</dbReference>
<keyword evidence="16" id="KW-1185">Reference proteome</keyword>
<evidence type="ECO:0000256" key="8">
    <source>
        <dbReference type="ARBA" id="ARBA00022989"/>
    </source>
</evidence>
<comment type="cofactor">
    <cofactor evidence="1 13">
        <name>heme</name>
        <dbReference type="ChEBI" id="CHEBI:30413"/>
    </cofactor>
</comment>
<evidence type="ECO:0000256" key="1">
    <source>
        <dbReference type="ARBA" id="ARBA00001971"/>
    </source>
</evidence>
<keyword evidence="5 13" id="KW-0349">Heme</keyword>
<comment type="pathway">
    <text evidence="3">Secondary metabolite biosynthesis; terpenoid biosynthesis.</text>
</comment>
<dbReference type="GO" id="GO:0004497">
    <property type="term" value="F:monooxygenase activity"/>
    <property type="evidence" value="ECO:0007669"/>
    <property type="project" value="UniProtKB-KW"/>
</dbReference>
<name>A0AAW0EJZ9_9AGAR</name>
<keyword evidence="6 14" id="KW-0812">Transmembrane</keyword>
<proteinExistence type="inferred from homology"/>
<evidence type="ECO:0000256" key="14">
    <source>
        <dbReference type="SAM" id="Phobius"/>
    </source>
</evidence>
<feature type="transmembrane region" description="Helical" evidence="14">
    <location>
        <begin position="28"/>
        <end position="48"/>
    </location>
</feature>
<comment type="similarity">
    <text evidence="4">Belongs to the cytochrome P450 family.</text>
</comment>
<evidence type="ECO:0000256" key="3">
    <source>
        <dbReference type="ARBA" id="ARBA00004721"/>
    </source>
</evidence>
<evidence type="ECO:0000256" key="2">
    <source>
        <dbReference type="ARBA" id="ARBA00004370"/>
    </source>
</evidence>
<evidence type="ECO:0000313" key="15">
    <source>
        <dbReference type="EMBL" id="KAK7065026.1"/>
    </source>
</evidence>
<keyword evidence="8 14" id="KW-1133">Transmembrane helix</keyword>
<dbReference type="GO" id="GO:0020037">
    <property type="term" value="F:heme binding"/>
    <property type="evidence" value="ECO:0007669"/>
    <property type="project" value="InterPro"/>
</dbReference>
<dbReference type="GO" id="GO:0016020">
    <property type="term" value="C:membrane"/>
    <property type="evidence" value="ECO:0007669"/>
    <property type="project" value="UniProtKB-SubCell"/>
</dbReference>
<dbReference type="InterPro" id="IPR001128">
    <property type="entry name" value="Cyt_P450"/>
</dbReference>
<dbReference type="AlphaFoldDB" id="A0AAW0EJZ9"/>
<keyword evidence="7 13" id="KW-0479">Metal-binding</keyword>
<comment type="subcellular location">
    <subcellularLocation>
        <location evidence="2">Membrane</location>
    </subcellularLocation>
</comment>
<dbReference type="Gene3D" id="1.10.630.10">
    <property type="entry name" value="Cytochrome P450"/>
    <property type="match status" value="1"/>
</dbReference>
<dbReference type="Pfam" id="PF00067">
    <property type="entry name" value="p450"/>
    <property type="match status" value="1"/>
</dbReference>
<dbReference type="PANTHER" id="PTHR24305:SF166">
    <property type="entry name" value="CYTOCHROME P450 12A4, MITOCHONDRIAL-RELATED"/>
    <property type="match status" value="1"/>
</dbReference>
<evidence type="ECO:0000256" key="11">
    <source>
        <dbReference type="ARBA" id="ARBA00023033"/>
    </source>
</evidence>
<keyword evidence="10 13" id="KW-0408">Iron</keyword>
<evidence type="ECO:0000256" key="12">
    <source>
        <dbReference type="ARBA" id="ARBA00023136"/>
    </source>
</evidence>
<dbReference type="SUPFAM" id="SSF48264">
    <property type="entry name" value="Cytochrome P450"/>
    <property type="match status" value="1"/>
</dbReference>
<keyword evidence="12 14" id="KW-0472">Membrane</keyword>
<dbReference type="GO" id="GO:0016705">
    <property type="term" value="F:oxidoreductase activity, acting on paired donors, with incorporation or reduction of molecular oxygen"/>
    <property type="evidence" value="ECO:0007669"/>
    <property type="project" value="InterPro"/>
</dbReference>
<keyword evidence="9" id="KW-0560">Oxidoreductase</keyword>
<evidence type="ECO:0000256" key="10">
    <source>
        <dbReference type="ARBA" id="ARBA00023004"/>
    </source>
</evidence>
<evidence type="ECO:0000256" key="5">
    <source>
        <dbReference type="ARBA" id="ARBA00022617"/>
    </source>
</evidence>